<protein>
    <submittedName>
        <fullName evidence="2">Uncharacterized protein</fullName>
    </submittedName>
</protein>
<sequence length="53" mass="5262">APASAELRFGITVAEVPPPQAELIAPERASPGCGAQLDASDSVDPAGNDLAFA</sequence>
<reference evidence="2" key="1">
    <citation type="submission" date="2023-10" db="EMBL/GenBank/DDBJ databases">
        <authorList>
            <person name="Chen Y."/>
            <person name="Shah S."/>
            <person name="Dougan E. K."/>
            <person name="Thang M."/>
            <person name="Chan C."/>
        </authorList>
    </citation>
    <scope>NUCLEOTIDE SEQUENCE [LARGE SCALE GENOMIC DNA]</scope>
</reference>
<evidence type="ECO:0000313" key="3">
    <source>
        <dbReference type="Proteomes" id="UP001189429"/>
    </source>
</evidence>
<evidence type="ECO:0000256" key="1">
    <source>
        <dbReference type="SAM" id="MobiDB-lite"/>
    </source>
</evidence>
<dbReference type="EMBL" id="CAUYUJ010009743">
    <property type="protein sequence ID" value="CAK0827559.1"/>
    <property type="molecule type" value="Genomic_DNA"/>
</dbReference>
<feature type="region of interest" description="Disordered" evidence="1">
    <location>
        <begin position="30"/>
        <end position="53"/>
    </location>
</feature>
<gene>
    <name evidence="2" type="ORF">PCOR1329_LOCUS27065</name>
</gene>
<feature type="non-terminal residue" evidence="2">
    <location>
        <position position="1"/>
    </location>
</feature>
<accession>A0ABN9S8T3</accession>
<feature type="non-terminal residue" evidence="2">
    <location>
        <position position="53"/>
    </location>
</feature>
<dbReference type="Proteomes" id="UP001189429">
    <property type="component" value="Unassembled WGS sequence"/>
</dbReference>
<name>A0ABN9S8T3_9DINO</name>
<evidence type="ECO:0000313" key="2">
    <source>
        <dbReference type="EMBL" id="CAK0827559.1"/>
    </source>
</evidence>
<organism evidence="2 3">
    <name type="scientific">Prorocentrum cordatum</name>
    <dbReference type="NCBI Taxonomy" id="2364126"/>
    <lineage>
        <taxon>Eukaryota</taxon>
        <taxon>Sar</taxon>
        <taxon>Alveolata</taxon>
        <taxon>Dinophyceae</taxon>
        <taxon>Prorocentrales</taxon>
        <taxon>Prorocentraceae</taxon>
        <taxon>Prorocentrum</taxon>
    </lineage>
</organism>
<proteinExistence type="predicted"/>
<comment type="caution">
    <text evidence="2">The sequence shown here is derived from an EMBL/GenBank/DDBJ whole genome shotgun (WGS) entry which is preliminary data.</text>
</comment>
<keyword evidence="3" id="KW-1185">Reference proteome</keyword>